<feature type="transmembrane region" description="Helical" evidence="12">
    <location>
        <begin position="378"/>
        <end position="405"/>
    </location>
</feature>
<evidence type="ECO:0000256" key="1">
    <source>
        <dbReference type="ARBA" id="ARBA00004127"/>
    </source>
</evidence>
<dbReference type="SFLD" id="SFLDF00027">
    <property type="entry name" value="p-type_atpase"/>
    <property type="match status" value="1"/>
</dbReference>
<dbReference type="GO" id="GO:0005507">
    <property type="term" value="F:copper ion binding"/>
    <property type="evidence" value="ECO:0007669"/>
    <property type="project" value="TreeGrafter"/>
</dbReference>
<dbReference type="InterPro" id="IPR027256">
    <property type="entry name" value="P-typ_ATPase_IB"/>
</dbReference>
<dbReference type="InterPro" id="IPR006121">
    <property type="entry name" value="HMA_dom"/>
</dbReference>
<evidence type="ECO:0000256" key="12">
    <source>
        <dbReference type="RuleBase" id="RU362081"/>
    </source>
</evidence>
<dbReference type="GO" id="GO:0012505">
    <property type="term" value="C:endomembrane system"/>
    <property type="evidence" value="ECO:0007669"/>
    <property type="project" value="UniProtKB-SubCell"/>
</dbReference>
<evidence type="ECO:0000256" key="5">
    <source>
        <dbReference type="ARBA" id="ARBA00022741"/>
    </source>
</evidence>
<dbReference type="PRINTS" id="PR00119">
    <property type="entry name" value="CATATPASE"/>
</dbReference>
<dbReference type="SFLD" id="SFLDG00002">
    <property type="entry name" value="C1.7:_P-type_atpase_like"/>
    <property type="match status" value="1"/>
</dbReference>
<evidence type="ECO:0000256" key="7">
    <source>
        <dbReference type="ARBA" id="ARBA00022967"/>
    </source>
</evidence>
<dbReference type="PANTHER" id="PTHR43520">
    <property type="entry name" value="ATP7, ISOFORM B"/>
    <property type="match status" value="1"/>
</dbReference>
<keyword evidence="8 12" id="KW-1133">Transmembrane helix</keyword>
<dbReference type="Pfam" id="PF00702">
    <property type="entry name" value="Hydrolase"/>
    <property type="match status" value="1"/>
</dbReference>
<feature type="transmembrane region" description="Helical" evidence="12">
    <location>
        <begin position="126"/>
        <end position="145"/>
    </location>
</feature>
<dbReference type="PROSITE" id="PS01047">
    <property type="entry name" value="HMA_1"/>
    <property type="match status" value="1"/>
</dbReference>
<dbReference type="Gene3D" id="3.40.1110.10">
    <property type="entry name" value="Calcium-transporting ATPase, cytoplasmic domain N"/>
    <property type="match status" value="1"/>
</dbReference>
<keyword evidence="3 12" id="KW-0812">Transmembrane</keyword>
<dbReference type="InterPro" id="IPR023299">
    <property type="entry name" value="ATPase_P-typ_cyto_dom_N"/>
</dbReference>
<evidence type="ECO:0000256" key="2">
    <source>
        <dbReference type="ARBA" id="ARBA00006024"/>
    </source>
</evidence>
<dbReference type="InterPro" id="IPR023298">
    <property type="entry name" value="ATPase_P-typ_TM_dom_sf"/>
</dbReference>
<dbReference type="Gene3D" id="3.30.70.100">
    <property type="match status" value="1"/>
</dbReference>
<dbReference type="SUPFAM" id="SSF56784">
    <property type="entry name" value="HAD-like"/>
    <property type="match status" value="1"/>
</dbReference>
<dbReference type="InterPro" id="IPR059000">
    <property type="entry name" value="ATPase_P-type_domA"/>
</dbReference>
<dbReference type="PROSITE" id="PS50846">
    <property type="entry name" value="HMA_2"/>
    <property type="match status" value="1"/>
</dbReference>
<dbReference type="SUPFAM" id="SSF81653">
    <property type="entry name" value="Calcium ATPase, transduction domain A"/>
    <property type="match status" value="1"/>
</dbReference>
<dbReference type="InterPro" id="IPR008250">
    <property type="entry name" value="ATPase_P-typ_transduc_dom_A_sf"/>
</dbReference>
<evidence type="ECO:0000313" key="14">
    <source>
        <dbReference type="EMBL" id="PIM51136.1"/>
    </source>
</evidence>
<sequence length="741" mass="76693">MNTASPLTAPAGELQLAVAGMTCASCVNRVERALRKVPGVEDAQVNLALETATVRLLPGVDAAALVAAIGKAGYEARELAVEDDTPPPPSPWSATGWPVLTAALLTLPLIAPMVAMLWGGHLMLSGWWQLVLATPVQFWLGARFYRAGWAALKDRSGNMDLLVALGTTAAYGLSVYELLRHGAASGALYFESAAAVITLVLLGKWLEGRAKRQTLSAIAALKQLRPEHARVRRGPTGASQEIDLPLAQLRLGDLMVVRPGERIPADGRIREGRGHVDESLISGESLPVEKAEGDRVVGGAVNGEGLLLVEVTALGAESTLSRIVRLVESAQAHKAPIQRLVDRVSAVFVPAVLVIAAVTLMGWGLASGDWERGLIHAVAVLVIACPCALGLATPAAIMVGTGVAARRGLLIKDAEALEQARRVDLVVFDKTGTLTEGKPRLTAFVTVPGQDETEALRLAAALQLGSEHPLARAVRDAASARALATAPAAAVRAIAGRGIEGRVQGRALKLGSGRWMAELGVDLSPLAAQANAEMTSGQTLSWLAADEGEGTPVLVAMLAFGDRAKPTSAAAIAELKALGLRTLMLSGDNAAAAQAAADALGLDQVRAELLPEDKARIVAELRAGGARVAMVGDGINDAPALAAADVGLAMGGGTDVAMEAAGITLMRGDPRLVADAIALSRATVAKIRQNLFWAFIYNLLGVPLAALGLLSPVIAGAAMALSSVSVLGNALLLKRWKGTAR</sequence>
<evidence type="ECO:0000256" key="6">
    <source>
        <dbReference type="ARBA" id="ARBA00022840"/>
    </source>
</evidence>
<feature type="transmembrane region" description="Helical" evidence="12">
    <location>
        <begin position="344"/>
        <end position="366"/>
    </location>
</feature>
<dbReference type="InterPro" id="IPR018303">
    <property type="entry name" value="ATPase_P-typ_P_site"/>
</dbReference>
<dbReference type="PROSITE" id="PS01229">
    <property type="entry name" value="COF_2"/>
    <property type="match status" value="1"/>
</dbReference>
<dbReference type="CDD" id="cd00371">
    <property type="entry name" value="HMA"/>
    <property type="match status" value="1"/>
</dbReference>
<dbReference type="GO" id="GO:0055070">
    <property type="term" value="P:copper ion homeostasis"/>
    <property type="evidence" value="ECO:0007669"/>
    <property type="project" value="TreeGrafter"/>
</dbReference>
<dbReference type="Proteomes" id="UP000231501">
    <property type="component" value="Unassembled WGS sequence"/>
</dbReference>
<dbReference type="Gene3D" id="2.70.150.10">
    <property type="entry name" value="Calcium-transporting ATPase, cytoplasmic transduction domain A"/>
    <property type="match status" value="1"/>
</dbReference>
<dbReference type="GO" id="GO:0005886">
    <property type="term" value="C:plasma membrane"/>
    <property type="evidence" value="ECO:0007669"/>
    <property type="project" value="UniProtKB-SubCell"/>
</dbReference>
<dbReference type="GO" id="GO:0043682">
    <property type="term" value="F:P-type divalent copper transporter activity"/>
    <property type="evidence" value="ECO:0007669"/>
    <property type="project" value="UniProtKB-EC"/>
</dbReference>
<keyword evidence="6 12" id="KW-0067">ATP-binding</keyword>
<dbReference type="PROSITE" id="PS00154">
    <property type="entry name" value="ATPASE_E1_E2"/>
    <property type="match status" value="1"/>
</dbReference>
<keyword evidence="15" id="KW-1185">Reference proteome</keyword>
<dbReference type="FunFam" id="2.70.150.10:FF:000002">
    <property type="entry name" value="Copper-transporting ATPase 1, putative"/>
    <property type="match status" value="1"/>
</dbReference>
<dbReference type="NCBIfam" id="TIGR01511">
    <property type="entry name" value="ATPase-IB1_Cu"/>
    <property type="match status" value="1"/>
</dbReference>
<proteinExistence type="inferred from homology"/>
<dbReference type="GO" id="GO:0005524">
    <property type="term" value="F:ATP binding"/>
    <property type="evidence" value="ECO:0007669"/>
    <property type="project" value="UniProtKB-UniRule"/>
</dbReference>
<evidence type="ECO:0000256" key="8">
    <source>
        <dbReference type="ARBA" id="ARBA00022989"/>
    </source>
</evidence>
<evidence type="ECO:0000256" key="3">
    <source>
        <dbReference type="ARBA" id="ARBA00022692"/>
    </source>
</evidence>
<dbReference type="Gene3D" id="3.40.50.1000">
    <property type="entry name" value="HAD superfamily/HAD-like"/>
    <property type="match status" value="1"/>
</dbReference>
<keyword evidence="7" id="KW-1278">Translocase</keyword>
<feature type="transmembrane region" description="Helical" evidence="12">
    <location>
        <begin position="690"/>
        <end position="707"/>
    </location>
</feature>
<dbReference type="InterPro" id="IPR023214">
    <property type="entry name" value="HAD_sf"/>
</dbReference>
<keyword evidence="12" id="KW-1003">Cell membrane</keyword>
<comment type="caution">
    <text evidence="14">The sequence shown here is derived from an EMBL/GenBank/DDBJ whole genome shotgun (WGS) entry which is preliminary data.</text>
</comment>
<evidence type="ECO:0000259" key="13">
    <source>
        <dbReference type="PROSITE" id="PS50846"/>
    </source>
</evidence>
<feature type="transmembrane region" description="Helical" evidence="12">
    <location>
        <begin position="713"/>
        <end position="733"/>
    </location>
</feature>
<dbReference type="Pfam" id="PF00403">
    <property type="entry name" value="HMA"/>
    <property type="match status" value="1"/>
</dbReference>
<dbReference type="EC" id="7.2.2.9" evidence="10"/>
<protein>
    <recommendedName>
        <fullName evidence="10">P-type Cu(2+) transporter</fullName>
        <ecNumber evidence="10">7.2.2.9</ecNumber>
    </recommendedName>
</protein>
<comment type="subcellular location">
    <subcellularLocation>
        <location evidence="12">Cell membrane</location>
    </subcellularLocation>
    <subcellularLocation>
        <location evidence="1">Endomembrane system</location>
        <topology evidence="1">Multi-pass membrane protein</topology>
    </subcellularLocation>
</comment>
<dbReference type="SUPFAM" id="SSF81665">
    <property type="entry name" value="Calcium ATPase, transmembrane domain M"/>
    <property type="match status" value="1"/>
</dbReference>
<feature type="transmembrane region" description="Helical" evidence="12">
    <location>
        <begin position="99"/>
        <end position="120"/>
    </location>
</feature>
<feature type="domain" description="HMA" evidence="13">
    <location>
        <begin position="12"/>
        <end position="77"/>
    </location>
</feature>
<dbReference type="InterPro" id="IPR036412">
    <property type="entry name" value="HAD-like_sf"/>
</dbReference>
<name>A0A2G9C3Z2_9BURK</name>
<dbReference type="SFLD" id="SFLDS00003">
    <property type="entry name" value="Haloacid_Dehalogenase"/>
    <property type="match status" value="1"/>
</dbReference>
<evidence type="ECO:0000256" key="10">
    <source>
        <dbReference type="ARBA" id="ARBA00038904"/>
    </source>
</evidence>
<dbReference type="OrthoDB" id="8552908at2"/>
<accession>A0A2G9C3Z2</accession>
<dbReference type="InterPro" id="IPR036163">
    <property type="entry name" value="HMA_dom_sf"/>
</dbReference>
<dbReference type="InterPro" id="IPR017969">
    <property type="entry name" value="Heavy-metal-associated_CS"/>
</dbReference>
<evidence type="ECO:0000313" key="15">
    <source>
        <dbReference type="Proteomes" id="UP000231501"/>
    </source>
</evidence>
<feature type="transmembrane region" description="Helical" evidence="12">
    <location>
        <begin position="188"/>
        <end position="206"/>
    </location>
</feature>
<evidence type="ECO:0000256" key="4">
    <source>
        <dbReference type="ARBA" id="ARBA00022723"/>
    </source>
</evidence>
<dbReference type="SUPFAM" id="SSF55008">
    <property type="entry name" value="HMA, heavy metal-associated domain"/>
    <property type="match status" value="1"/>
</dbReference>
<dbReference type="NCBIfam" id="TIGR01494">
    <property type="entry name" value="ATPase_P-type"/>
    <property type="match status" value="2"/>
</dbReference>
<dbReference type="FunFam" id="3.30.70.100:FF:000005">
    <property type="entry name" value="Copper-exporting P-type ATPase A"/>
    <property type="match status" value="1"/>
</dbReference>
<comment type="catalytic activity">
    <reaction evidence="11">
        <text>Cu(2+)(in) + ATP + H2O = Cu(2+)(out) + ADP + phosphate + H(+)</text>
        <dbReference type="Rhea" id="RHEA:10376"/>
        <dbReference type="ChEBI" id="CHEBI:15377"/>
        <dbReference type="ChEBI" id="CHEBI:15378"/>
        <dbReference type="ChEBI" id="CHEBI:29036"/>
        <dbReference type="ChEBI" id="CHEBI:30616"/>
        <dbReference type="ChEBI" id="CHEBI:43474"/>
        <dbReference type="ChEBI" id="CHEBI:456216"/>
        <dbReference type="EC" id="7.2.2.9"/>
    </reaction>
</comment>
<reference evidence="14 15" key="1">
    <citation type="submission" date="2017-11" db="EMBL/GenBank/DDBJ databases">
        <title>Draft genome sequence of Mitsuaria sp. HWN-4.</title>
        <authorList>
            <person name="Gundlapally S.R."/>
        </authorList>
    </citation>
    <scope>NUCLEOTIDE SEQUENCE [LARGE SCALE GENOMIC DNA]</scope>
    <source>
        <strain evidence="14 15">HWN-4</strain>
    </source>
</reference>
<gene>
    <name evidence="14" type="ORF">CS062_21345</name>
</gene>
<dbReference type="InterPro" id="IPR044492">
    <property type="entry name" value="P_typ_ATPase_HD_dom"/>
</dbReference>
<dbReference type="InterPro" id="IPR001757">
    <property type="entry name" value="P_typ_ATPase"/>
</dbReference>
<dbReference type="RefSeq" id="WP_099863588.1">
    <property type="nucleotide sequence ID" value="NZ_PEOG01000078.1"/>
</dbReference>
<comment type="similarity">
    <text evidence="2 12">Belongs to the cation transport ATPase (P-type) (TC 3.A.3) family. Type IB subfamily.</text>
</comment>
<dbReference type="CDD" id="cd02094">
    <property type="entry name" value="P-type_ATPase_Cu-like"/>
    <property type="match status" value="1"/>
</dbReference>
<keyword evidence="5 12" id="KW-0547">Nucleotide-binding</keyword>
<evidence type="ECO:0000256" key="9">
    <source>
        <dbReference type="ARBA" id="ARBA00023136"/>
    </source>
</evidence>
<keyword evidence="9 12" id="KW-0472">Membrane</keyword>
<dbReference type="PRINTS" id="PR00943">
    <property type="entry name" value="CUATPASE"/>
</dbReference>
<dbReference type="GO" id="GO:0016887">
    <property type="term" value="F:ATP hydrolysis activity"/>
    <property type="evidence" value="ECO:0007669"/>
    <property type="project" value="InterPro"/>
</dbReference>
<keyword evidence="4 12" id="KW-0479">Metal-binding</keyword>
<organism evidence="14 15">
    <name type="scientific">Roseateles chitinivorans</name>
    <dbReference type="NCBI Taxonomy" id="2917965"/>
    <lineage>
        <taxon>Bacteria</taxon>
        <taxon>Pseudomonadati</taxon>
        <taxon>Pseudomonadota</taxon>
        <taxon>Betaproteobacteria</taxon>
        <taxon>Burkholderiales</taxon>
        <taxon>Sphaerotilaceae</taxon>
        <taxon>Roseateles</taxon>
    </lineage>
</organism>
<dbReference type="AlphaFoldDB" id="A0A2G9C3Z2"/>
<dbReference type="NCBIfam" id="TIGR01525">
    <property type="entry name" value="ATPase-IB_hvy"/>
    <property type="match status" value="1"/>
</dbReference>
<dbReference type="PANTHER" id="PTHR43520:SF8">
    <property type="entry name" value="P-TYPE CU(+) TRANSPORTER"/>
    <property type="match status" value="1"/>
</dbReference>
<evidence type="ECO:0000256" key="11">
    <source>
        <dbReference type="ARBA" id="ARBA00047424"/>
    </source>
</evidence>
<dbReference type="Pfam" id="PF00122">
    <property type="entry name" value="E1-E2_ATPase"/>
    <property type="match status" value="1"/>
</dbReference>
<dbReference type="EMBL" id="PEOG01000078">
    <property type="protein sequence ID" value="PIM51136.1"/>
    <property type="molecule type" value="Genomic_DNA"/>
</dbReference>